<protein>
    <recommendedName>
        <fullName evidence="5">DUF4491 domain-containing protein</fullName>
    </recommendedName>
</protein>
<keyword evidence="4" id="KW-1185">Reference proteome</keyword>
<evidence type="ECO:0000313" key="3">
    <source>
        <dbReference type="EMBL" id="SFN92953.1"/>
    </source>
</evidence>
<reference evidence="3 4" key="1">
    <citation type="submission" date="2016-10" db="EMBL/GenBank/DDBJ databases">
        <authorList>
            <person name="de Groot N.N."/>
        </authorList>
    </citation>
    <scope>NUCLEOTIDE SEQUENCE [LARGE SCALE GENOMIC DNA]</scope>
    <source>
        <strain evidence="3 4">DSM 1283</strain>
    </source>
</reference>
<dbReference type="InterPro" id="IPR027890">
    <property type="entry name" value="DUF4491"/>
</dbReference>
<feature type="transmembrane region" description="Helical" evidence="2">
    <location>
        <begin position="6"/>
        <end position="23"/>
    </location>
</feature>
<evidence type="ECO:0000313" key="4">
    <source>
        <dbReference type="Proteomes" id="UP000198806"/>
    </source>
</evidence>
<name>A0A1I5D1D5_9FIRM</name>
<organism evidence="3 4">
    <name type="scientific">Anaerocolumna aminovalerica</name>
    <dbReference type="NCBI Taxonomy" id="1527"/>
    <lineage>
        <taxon>Bacteria</taxon>
        <taxon>Bacillati</taxon>
        <taxon>Bacillota</taxon>
        <taxon>Clostridia</taxon>
        <taxon>Lachnospirales</taxon>
        <taxon>Lachnospiraceae</taxon>
        <taxon>Anaerocolumna</taxon>
    </lineage>
</organism>
<evidence type="ECO:0000256" key="1">
    <source>
        <dbReference type="SAM" id="MobiDB-lite"/>
    </source>
</evidence>
<accession>A0A1I5D1D5</accession>
<feature type="region of interest" description="Disordered" evidence="1">
    <location>
        <begin position="85"/>
        <end position="108"/>
    </location>
</feature>
<keyword evidence="2" id="KW-1133">Transmembrane helix</keyword>
<dbReference type="Pfam" id="PF14898">
    <property type="entry name" value="DUF4491"/>
    <property type="match status" value="1"/>
</dbReference>
<dbReference type="AlphaFoldDB" id="A0A1I5D1D5"/>
<feature type="transmembrane region" description="Helical" evidence="2">
    <location>
        <begin position="35"/>
        <end position="52"/>
    </location>
</feature>
<keyword evidence="2" id="KW-0812">Transmembrane</keyword>
<keyword evidence="2" id="KW-0472">Membrane</keyword>
<sequence length="108" mass="12431">MNYDGLMIGIGVFLIIGIMHPVVIKTEYYLGSKVWPLFLIMGLLFISLSLFIELSVLSILLSVLGFSFLWAIRELFEQTQRVKKGWFPSNPNKTRQPDKHSEDEINNI</sequence>
<feature type="compositionally biased region" description="Basic and acidic residues" evidence="1">
    <location>
        <begin position="95"/>
        <end position="108"/>
    </location>
</feature>
<dbReference type="EMBL" id="FOWD01000004">
    <property type="protein sequence ID" value="SFN92953.1"/>
    <property type="molecule type" value="Genomic_DNA"/>
</dbReference>
<evidence type="ECO:0000256" key="2">
    <source>
        <dbReference type="SAM" id="Phobius"/>
    </source>
</evidence>
<dbReference type="STRING" id="1527.SAMN04489757_104179"/>
<dbReference type="RefSeq" id="WP_091684569.1">
    <property type="nucleotide sequence ID" value="NZ_BAABFM010000079.1"/>
</dbReference>
<dbReference type="Proteomes" id="UP000198806">
    <property type="component" value="Unassembled WGS sequence"/>
</dbReference>
<evidence type="ECO:0008006" key="5">
    <source>
        <dbReference type="Google" id="ProtNLM"/>
    </source>
</evidence>
<dbReference type="OrthoDB" id="9814848at2"/>
<gene>
    <name evidence="3" type="ORF">SAMN04489757_104179</name>
</gene>
<proteinExistence type="predicted"/>